<dbReference type="InterPro" id="IPR058922">
    <property type="entry name" value="WHD_DRP"/>
</dbReference>
<dbReference type="InterPro" id="IPR032675">
    <property type="entry name" value="LRR_dom_sf"/>
</dbReference>
<proteinExistence type="inferred from homology"/>
<dbReference type="GO" id="GO:0043531">
    <property type="term" value="F:ADP binding"/>
    <property type="evidence" value="ECO:0007669"/>
    <property type="project" value="InterPro"/>
</dbReference>
<dbReference type="Gene3D" id="1.10.8.430">
    <property type="entry name" value="Helical domain of apoptotic protease-activating factors"/>
    <property type="match status" value="1"/>
</dbReference>
<evidence type="ECO:0000259" key="10">
    <source>
        <dbReference type="Pfam" id="PF23559"/>
    </source>
</evidence>
<dbReference type="Pfam" id="PF23247">
    <property type="entry name" value="LRR_RPS2"/>
    <property type="match status" value="1"/>
</dbReference>
<keyword evidence="5" id="KW-0611">Plant defense</keyword>
<dbReference type="InterPro" id="IPR050905">
    <property type="entry name" value="Plant_NBS-LRR"/>
</dbReference>
<dbReference type="FunFam" id="1.10.10.10:FF:000322">
    <property type="entry name" value="Probable disease resistance protein At1g63360"/>
    <property type="match status" value="1"/>
</dbReference>
<evidence type="ECO:0000256" key="7">
    <source>
        <dbReference type="SAM" id="Coils"/>
    </source>
</evidence>
<dbReference type="Pfam" id="PF00931">
    <property type="entry name" value="NB-ARC"/>
    <property type="match status" value="1"/>
</dbReference>
<dbReference type="Gene3D" id="3.40.50.300">
    <property type="entry name" value="P-loop containing nucleotide triphosphate hydrolases"/>
    <property type="match status" value="1"/>
</dbReference>
<dbReference type="SMART" id="SM00369">
    <property type="entry name" value="LRR_TYP"/>
    <property type="match status" value="2"/>
</dbReference>
<keyword evidence="2" id="KW-0433">Leucine-rich repeat</keyword>
<keyword evidence="3" id="KW-0677">Repeat</keyword>
<gene>
    <name evidence="12" type="ORF">Sradi_1106900</name>
</gene>
<keyword evidence="6" id="KW-0067">ATP-binding</keyword>
<dbReference type="SUPFAM" id="SSF52058">
    <property type="entry name" value="L domain-like"/>
    <property type="match status" value="1"/>
</dbReference>
<dbReference type="InterPro" id="IPR027417">
    <property type="entry name" value="P-loop_NTPase"/>
</dbReference>
<feature type="domain" description="NB-ARC" evidence="8">
    <location>
        <begin position="162"/>
        <end position="331"/>
    </location>
</feature>
<dbReference type="SUPFAM" id="SSF52540">
    <property type="entry name" value="P-loop containing nucleoside triphosphate hydrolases"/>
    <property type="match status" value="1"/>
</dbReference>
<dbReference type="InterPro" id="IPR003591">
    <property type="entry name" value="Leu-rich_rpt_typical-subtyp"/>
</dbReference>
<evidence type="ECO:0000259" key="9">
    <source>
        <dbReference type="Pfam" id="PF23247"/>
    </source>
</evidence>
<reference evidence="12" key="1">
    <citation type="submission" date="2020-06" db="EMBL/GenBank/DDBJ databases">
        <authorList>
            <person name="Li T."/>
            <person name="Hu X."/>
            <person name="Zhang T."/>
            <person name="Song X."/>
            <person name="Zhang H."/>
            <person name="Dai N."/>
            <person name="Sheng W."/>
            <person name="Hou X."/>
            <person name="Wei L."/>
        </authorList>
    </citation>
    <scope>NUCLEOTIDE SEQUENCE</scope>
    <source>
        <strain evidence="12">G02</strain>
        <tissue evidence="12">Leaf</tissue>
    </source>
</reference>
<dbReference type="PANTHER" id="PTHR33463">
    <property type="entry name" value="NB-ARC DOMAIN-CONTAINING PROTEIN-RELATED"/>
    <property type="match status" value="1"/>
</dbReference>
<feature type="domain" description="Disease resistance R13L4/SHOC-2-like LRR" evidence="11">
    <location>
        <begin position="561"/>
        <end position="820"/>
    </location>
</feature>
<dbReference type="PRINTS" id="PR00364">
    <property type="entry name" value="DISEASERSIST"/>
</dbReference>
<dbReference type="InterPro" id="IPR036388">
    <property type="entry name" value="WH-like_DNA-bd_sf"/>
</dbReference>
<evidence type="ECO:0000256" key="3">
    <source>
        <dbReference type="ARBA" id="ARBA00022737"/>
    </source>
</evidence>
<dbReference type="Pfam" id="PF23559">
    <property type="entry name" value="WHD_DRP"/>
    <property type="match status" value="1"/>
</dbReference>
<dbReference type="FunFam" id="1.10.8.430:FF:000003">
    <property type="entry name" value="Probable disease resistance protein At5g66910"/>
    <property type="match status" value="1"/>
</dbReference>
<evidence type="ECO:0000259" key="11">
    <source>
        <dbReference type="Pfam" id="PF23598"/>
    </source>
</evidence>
<dbReference type="GO" id="GO:0005524">
    <property type="term" value="F:ATP binding"/>
    <property type="evidence" value="ECO:0007669"/>
    <property type="project" value="UniProtKB-KW"/>
</dbReference>
<feature type="domain" description="Disease resistance protein At4g27190-like leucine-rich repeats" evidence="9">
    <location>
        <begin position="841"/>
        <end position="945"/>
    </location>
</feature>
<dbReference type="Gene3D" id="3.80.10.10">
    <property type="entry name" value="Ribonuclease Inhibitor"/>
    <property type="match status" value="2"/>
</dbReference>
<comment type="similarity">
    <text evidence="1">Belongs to the disease resistance NB-LRR family.</text>
</comment>
<protein>
    <submittedName>
        <fullName evidence="12">Disease resistance protein</fullName>
    </submittedName>
</protein>
<keyword evidence="7" id="KW-0175">Coiled coil</keyword>
<dbReference type="GO" id="GO:0051607">
    <property type="term" value="P:defense response to virus"/>
    <property type="evidence" value="ECO:0007669"/>
    <property type="project" value="UniProtKB-ARBA"/>
</dbReference>
<dbReference type="InterPro" id="IPR055414">
    <property type="entry name" value="LRR_R13L4/SHOC2-like"/>
</dbReference>
<dbReference type="Pfam" id="PF23598">
    <property type="entry name" value="LRR_14"/>
    <property type="match status" value="1"/>
</dbReference>
<dbReference type="InterPro" id="IPR002182">
    <property type="entry name" value="NB-ARC"/>
</dbReference>
<dbReference type="InterPro" id="IPR042197">
    <property type="entry name" value="Apaf_helical"/>
</dbReference>
<accession>A0AAW2V8H4</accession>
<organism evidence="12">
    <name type="scientific">Sesamum radiatum</name>
    <name type="common">Black benniseed</name>
    <dbReference type="NCBI Taxonomy" id="300843"/>
    <lineage>
        <taxon>Eukaryota</taxon>
        <taxon>Viridiplantae</taxon>
        <taxon>Streptophyta</taxon>
        <taxon>Embryophyta</taxon>
        <taxon>Tracheophyta</taxon>
        <taxon>Spermatophyta</taxon>
        <taxon>Magnoliopsida</taxon>
        <taxon>eudicotyledons</taxon>
        <taxon>Gunneridae</taxon>
        <taxon>Pentapetalae</taxon>
        <taxon>asterids</taxon>
        <taxon>lamiids</taxon>
        <taxon>Lamiales</taxon>
        <taxon>Pedaliaceae</taxon>
        <taxon>Sesamum</taxon>
    </lineage>
</organism>
<evidence type="ECO:0000259" key="8">
    <source>
        <dbReference type="Pfam" id="PF00931"/>
    </source>
</evidence>
<evidence type="ECO:0000256" key="5">
    <source>
        <dbReference type="ARBA" id="ARBA00022821"/>
    </source>
</evidence>
<keyword evidence="4" id="KW-0547">Nucleotide-binding</keyword>
<dbReference type="FunFam" id="3.40.50.300:FF:001091">
    <property type="entry name" value="Probable disease resistance protein At1g61300"/>
    <property type="match status" value="1"/>
</dbReference>
<evidence type="ECO:0000256" key="4">
    <source>
        <dbReference type="ARBA" id="ARBA00022741"/>
    </source>
</evidence>
<dbReference type="EMBL" id="JACGWJ010000004">
    <property type="protein sequence ID" value="KAL0425721.1"/>
    <property type="molecule type" value="Genomic_DNA"/>
</dbReference>
<name>A0AAW2V8H4_SESRA</name>
<feature type="domain" description="Disease resistance protein winged helix" evidence="10">
    <location>
        <begin position="420"/>
        <end position="485"/>
    </location>
</feature>
<evidence type="ECO:0000256" key="6">
    <source>
        <dbReference type="ARBA" id="ARBA00022840"/>
    </source>
</evidence>
<reference evidence="12" key="2">
    <citation type="journal article" date="2024" name="Plant">
        <title>Genomic evolution and insights into agronomic trait innovations of Sesamum species.</title>
        <authorList>
            <person name="Miao H."/>
            <person name="Wang L."/>
            <person name="Qu L."/>
            <person name="Liu H."/>
            <person name="Sun Y."/>
            <person name="Le M."/>
            <person name="Wang Q."/>
            <person name="Wei S."/>
            <person name="Zheng Y."/>
            <person name="Lin W."/>
            <person name="Duan Y."/>
            <person name="Cao H."/>
            <person name="Xiong S."/>
            <person name="Wang X."/>
            <person name="Wei L."/>
            <person name="Li C."/>
            <person name="Ma Q."/>
            <person name="Ju M."/>
            <person name="Zhao R."/>
            <person name="Li G."/>
            <person name="Mu C."/>
            <person name="Tian Q."/>
            <person name="Mei H."/>
            <person name="Zhang T."/>
            <person name="Gao T."/>
            <person name="Zhang H."/>
        </authorList>
    </citation>
    <scope>NUCLEOTIDE SEQUENCE</scope>
    <source>
        <strain evidence="12">G02</strain>
    </source>
</reference>
<dbReference type="InterPro" id="IPR057135">
    <property type="entry name" value="At4g27190-like_LRR"/>
</dbReference>
<evidence type="ECO:0000256" key="2">
    <source>
        <dbReference type="ARBA" id="ARBA00022614"/>
    </source>
</evidence>
<feature type="coiled-coil region" evidence="7">
    <location>
        <begin position="72"/>
        <end position="99"/>
    </location>
</feature>
<dbReference type="AlphaFoldDB" id="A0AAW2V8H4"/>
<dbReference type="Gene3D" id="1.10.10.10">
    <property type="entry name" value="Winged helix-like DNA-binding domain superfamily/Winged helix DNA-binding domain"/>
    <property type="match status" value="1"/>
</dbReference>
<evidence type="ECO:0000256" key="1">
    <source>
        <dbReference type="ARBA" id="ARBA00008894"/>
    </source>
</evidence>
<evidence type="ECO:0000313" key="12">
    <source>
        <dbReference type="EMBL" id="KAL0425721.1"/>
    </source>
</evidence>
<sequence length="1096" mass="123645">MEILAAVVGSLLAEPCRAIFTFLRAKIRNPLHFTANLRALDKEMEDLIQRRNLSREHLASVATAGLQAPSQVIEWLEQVNRLEDQVRSLKDDLASRARNSACSYCLCCSILSDRVANRLGEARKLISDGGFPQCMAGPDPSIVRSEYIPAPPIDDQATASRNMAKVMDLLSSKDVKRIGIWGMGGVGKTTLIKNINNKLTTPSPVSDSFSIVIWITVSNKTQETELELKKMQKLIADRLKLTLTEESMETRAIKLHARLMMEKTFLLILDDVWDPIDLDLVGIPATEVHKGGKLILTTRFSNVCLQMAEVTLKVEVLNEEEAWRLFCRSAGEVATLEELEPLARAITKECAGLPLAIDVVGASLRGKRMIELWNDALNALRRSEPLIRGRIEEKVYNPIKWSYDMLPNECIKSCFLFSCLFPEDFQIDVKTLVRYWLAEGLLEEHHDIEEVMDRGVAIIETLKDCSLLEHAHRSAVKIHDVIRDVSVWISNSLEKECKSLIRSGIGLHRMRKDELLTKSYKRVSFMDNQMRELPDALGECPTVSTLLLQRNLLEEIPEQFLLAFMSLRILDLSGCESIKSLPPCLDQLVELRAVHLDHCRYLETLPPVGGLAKLQVLICSGTSISTLPQGMEKLTSLKLLDLSHNRLTAFPVGTIACLTNLEYLDTRGNSGLKFIGDISSQCEEILSNERLIDLFIGVDKSACTIETTNTLLNGIKKLKNLELSIGFGSSTKYNSSKQVILKKIHQWAERMEWLFASMNAITFTNCRALGTMFERLVANSYEVGCFDTLRVLYISGCTDWDCVGVRSNAKFDMLPNLRVICLIKFTNISCILDFASRLGLKFSRLEHIIVIRCLQLKYLISLGTTILTLEKLEEVFVNYCEQVEELFKFDQNSGFQDTTHVCPNLKRITLKNCPRLRFLSELNIACPRLEEVEVENCPLLNKFPFTAQNVGTIKTIRECGMPKFRGGVCAELPSSEEVAGHRPKMLAPSTEVEENRNCGISMEWDNDDDKIECHSEILISLHLMNIYIFRLQFIESNAKFDMLPNLEERQLHILHFGFSVAARTEILQTKIHYCFGLSGAEILDLLGHYSTLIGKA</sequence>
<dbReference type="PANTHER" id="PTHR33463:SF202">
    <property type="entry name" value="NB-ARC DOMAIN-CONTAINING PROTEIN"/>
    <property type="match status" value="1"/>
</dbReference>
<comment type="caution">
    <text evidence="12">The sequence shown here is derived from an EMBL/GenBank/DDBJ whole genome shotgun (WGS) entry which is preliminary data.</text>
</comment>